<evidence type="ECO:0000313" key="2">
    <source>
        <dbReference type="EMBL" id="PIU41435.1"/>
    </source>
</evidence>
<dbReference type="EMBL" id="PEWV01000058">
    <property type="protein sequence ID" value="PIU41435.1"/>
    <property type="molecule type" value="Genomic_DNA"/>
</dbReference>
<dbReference type="PANTHER" id="PTHR38755">
    <property type="entry name" value="5,10-METHYLENETETRAHYDROFOLATE REDUCTASE"/>
    <property type="match status" value="1"/>
</dbReference>
<evidence type="ECO:0000259" key="1">
    <source>
        <dbReference type="Pfam" id="PF12225"/>
    </source>
</evidence>
<protein>
    <submittedName>
        <fullName evidence="2">5,10-methylenetetrahydrofolate reductase</fullName>
    </submittedName>
</protein>
<dbReference type="Proteomes" id="UP000230052">
    <property type="component" value="Unassembled WGS sequence"/>
</dbReference>
<accession>A0A2J0KSR1</accession>
<dbReference type="AlphaFoldDB" id="A0A2J0KSR1"/>
<evidence type="ECO:0000313" key="3">
    <source>
        <dbReference type="Proteomes" id="UP000230052"/>
    </source>
</evidence>
<proteinExistence type="predicted"/>
<gene>
    <name evidence="2" type="ORF">COS99_05540</name>
</gene>
<organism evidence="2 3">
    <name type="scientific">Candidatus Aquitaenariimonas noxiae</name>
    <dbReference type="NCBI Taxonomy" id="1974741"/>
    <lineage>
        <taxon>Bacteria</taxon>
        <taxon>Pseudomonadati</taxon>
        <taxon>Candidatus Omnitrophota</taxon>
        <taxon>Candidatus Aquitaenariimonas</taxon>
    </lineage>
</organism>
<reference evidence="2 3" key="1">
    <citation type="submission" date="2017-09" db="EMBL/GenBank/DDBJ databases">
        <title>Depth-based differentiation of microbial function through sediment-hosted aquifers and enrichment of novel symbionts in the deep terrestrial subsurface.</title>
        <authorList>
            <person name="Probst A.J."/>
            <person name="Ladd B."/>
            <person name="Jarett J.K."/>
            <person name="Geller-Mcgrath D.E."/>
            <person name="Sieber C.M."/>
            <person name="Emerson J.B."/>
            <person name="Anantharaman K."/>
            <person name="Thomas B.C."/>
            <person name="Malmstrom R."/>
            <person name="Stieglmeier M."/>
            <person name="Klingl A."/>
            <person name="Woyke T."/>
            <person name="Ryan C.M."/>
            <person name="Banfield J.F."/>
        </authorList>
    </citation>
    <scope>NUCLEOTIDE SEQUENCE [LARGE SCALE GENOMIC DNA]</scope>
    <source>
        <strain evidence="2">CG07_land_8_20_14_0_80_42_15</strain>
    </source>
</reference>
<comment type="caution">
    <text evidence="2">The sequence shown here is derived from an EMBL/GenBank/DDBJ whole genome shotgun (WGS) entry which is preliminary data.</text>
</comment>
<dbReference type="PANTHER" id="PTHR38755:SF1">
    <property type="entry name" value="METHYLENE-TETRAHYDROFOLATE REDUCTASE C-TERMINAL DOMAIN-CONTAINING PROTEIN"/>
    <property type="match status" value="1"/>
</dbReference>
<feature type="domain" description="Methylene-tetrahydrofolate reductase C-terminal-like" evidence="1">
    <location>
        <begin position="111"/>
        <end position="204"/>
    </location>
</feature>
<name>A0A2J0KSR1_9BACT</name>
<sequence length="217" mass="23814">MIITKQKDLKELLDYVGDEKVFIVGCGECAETCRTGGEREVLKVKEELEKAGKTVTGWIVPEAPCVAAKIKIDLAKNMNAVKSADSILVMACGLGIQSVKENDRFGKKVHPGCDTMFMGEINAKGEFFEACSACGECILELTGGICPVTRCAKGILNGPCGGQNKGKCEVDKEKDCAWVLIYEELKKRGRLDMLKNYNKPKDYSKMNRPNRLILANP</sequence>
<dbReference type="InterPro" id="IPR022026">
    <property type="entry name" value="DUF5981"/>
</dbReference>
<dbReference type="Pfam" id="PF12225">
    <property type="entry name" value="DUF5981"/>
    <property type="match status" value="1"/>
</dbReference>